<dbReference type="InterPro" id="IPR036691">
    <property type="entry name" value="Endo/exonu/phosph_ase_sf"/>
</dbReference>
<evidence type="ECO:0000313" key="3">
    <source>
        <dbReference type="Proteomes" id="UP000230423"/>
    </source>
</evidence>
<proteinExistence type="predicted"/>
<organism evidence="2 3">
    <name type="scientific">Teladorsagia circumcincta</name>
    <name type="common">Brown stomach worm</name>
    <name type="synonym">Ostertagia circumcincta</name>
    <dbReference type="NCBI Taxonomy" id="45464"/>
    <lineage>
        <taxon>Eukaryota</taxon>
        <taxon>Metazoa</taxon>
        <taxon>Ecdysozoa</taxon>
        <taxon>Nematoda</taxon>
        <taxon>Chromadorea</taxon>
        <taxon>Rhabditida</taxon>
        <taxon>Rhabditina</taxon>
        <taxon>Rhabditomorpha</taxon>
        <taxon>Strongyloidea</taxon>
        <taxon>Trichostrongylidae</taxon>
        <taxon>Teladorsagia</taxon>
    </lineage>
</organism>
<feature type="compositionally biased region" description="Basic and acidic residues" evidence="1">
    <location>
        <begin position="147"/>
        <end position="165"/>
    </location>
</feature>
<keyword evidence="3" id="KW-1185">Reference proteome</keyword>
<reference evidence="2 3" key="1">
    <citation type="submission" date="2015-09" db="EMBL/GenBank/DDBJ databases">
        <title>Draft genome of the parasitic nematode Teladorsagia circumcincta isolate WARC Sus (inbred).</title>
        <authorList>
            <person name="Mitreva M."/>
        </authorList>
    </citation>
    <scope>NUCLEOTIDE SEQUENCE [LARGE SCALE GENOMIC DNA]</scope>
    <source>
        <strain evidence="2 3">S</strain>
    </source>
</reference>
<sequence length="165" mass="18395">MHMERRYAIFLGARESGSTSGGIGFIVAPGFTKYVTNVTFYGHRLGVLTATLTKDISISIIQVYAPMCGCSEEQHQDFYGDLGELIRSQKSSYVVVFGDFNARIGSRMQGERFIGPNSAEPRNAAGERLANFCETASGNYTEYRSNANDDERYKPGNDGRHQWRL</sequence>
<dbReference type="SUPFAM" id="SSF56219">
    <property type="entry name" value="DNase I-like"/>
    <property type="match status" value="1"/>
</dbReference>
<dbReference type="EMBL" id="KZ345287">
    <property type="protein sequence ID" value="PIO74397.1"/>
    <property type="molecule type" value="Genomic_DNA"/>
</dbReference>
<protein>
    <recommendedName>
        <fullName evidence="4">Endonuclease/exonuclease/phosphatase domain-containing protein</fullName>
    </recommendedName>
</protein>
<evidence type="ECO:0000256" key="1">
    <source>
        <dbReference type="SAM" id="MobiDB-lite"/>
    </source>
</evidence>
<dbReference type="AlphaFoldDB" id="A0A2G9UVZ8"/>
<feature type="region of interest" description="Disordered" evidence="1">
    <location>
        <begin position="144"/>
        <end position="165"/>
    </location>
</feature>
<gene>
    <name evidence="2" type="ORF">TELCIR_03598</name>
</gene>
<name>A0A2G9UVZ8_TELCI</name>
<dbReference type="OrthoDB" id="5824787at2759"/>
<dbReference type="Gene3D" id="3.60.10.10">
    <property type="entry name" value="Endonuclease/exonuclease/phosphatase"/>
    <property type="match status" value="1"/>
</dbReference>
<dbReference type="Proteomes" id="UP000230423">
    <property type="component" value="Unassembled WGS sequence"/>
</dbReference>
<evidence type="ECO:0008006" key="4">
    <source>
        <dbReference type="Google" id="ProtNLM"/>
    </source>
</evidence>
<evidence type="ECO:0000313" key="2">
    <source>
        <dbReference type="EMBL" id="PIO74397.1"/>
    </source>
</evidence>
<accession>A0A2G9UVZ8</accession>